<dbReference type="EMBL" id="CABN01000013">
    <property type="protein sequence ID" value="CBH99410.1"/>
    <property type="molecule type" value="Genomic_DNA"/>
</dbReference>
<comment type="caution">
    <text evidence="1">The sequence shown here is derived from an EMBL/GenBank/DDBJ whole genome shotgun (WGS) entry which is preliminary data.</text>
</comment>
<name>E6PWV1_9ZZZZ</name>
<organism evidence="1">
    <name type="scientific">mine drainage metagenome</name>
    <dbReference type="NCBI Taxonomy" id="410659"/>
    <lineage>
        <taxon>unclassified sequences</taxon>
        <taxon>metagenomes</taxon>
        <taxon>ecological metagenomes</taxon>
    </lineage>
</organism>
<sequence>MAEYDKMEGLAW</sequence>
<evidence type="ECO:0000313" key="1">
    <source>
        <dbReference type="EMBL" id="CBH99410.1"/>
    </source>
</evidence>
<proteinExistence type="predicted"/>
<reference evidence="1" key="1">
    <citation type="submission" date="2009-10" db="EMBL/GenBank/DDBJ databases">
        <title>Diversity of trophic interactions inside an arsenic-rich microbial ecosystem.</title>
        <authorList>
            <person name="Bertin P.N."/>
            <person name="Heinrich-Salmeron A."/>
            <person name="Pelletier E."/>
            <person name="Goulhen-Chollet F."/>
            <person name="Arsene-Ploetze F."/>
            <person name="Gallien S."/>
            <person name="Calteau A."/>
            <person name="Vallenet D."/>
            <person name="Casiot C."/>
            <person name="Chane-Woon-Ming B."/>
            <person name="Giloteaux L."/>
            <person name="Barakat M."/>
            <person name="Bonnefoy V."/>
            <person name="Bruneel O."/>
            <person name="Chandler M."/>
            <person name="Cleiss J."/>
            <person name="Duran R."/>
            <person name="Elbaz-Poulichet F."/>
            <person name="Fonknechten N."/>
            <person name="Lauga B."/>
            <person name="Mornico D."/>
            <person name="Ortet P."/>
            <person name="Schaeffer C."/>
            <person name="Siguier P."/>
            <person name="Alexander Thil Smith A."/>
            <person name="Van Dorsselaer A."/>
            <person name="Weissenbach J."/>
            <person name="Medigue C."/>
            <person name="Le Paslier D."/>
        </authorList>
    </citation>
    <scope>NUCLEOTIDE SEQUENCE</scope>
</reference>
<accession>E6PWV1</accession>
<gene>
    <name evidence="1" type="ORF">CARN3_0328</name>
</gene>
<protein>
    <submittedName>
        <fullName evidence="1">Uncharacterized protein</fullName>
    </submittedName>
</protein>